<dbReference type="AlphaFoldDB" id="A0A4P2PT59"/>
<protein>
    <submittedName>
        <fullName evidence="2">Uncharacterized protein</fullName>
    </submittedName>
</protein>
<accession>A0A4P2PT59</accession>
<evidence type="ECO:0000313" key="2">
    <source>
        <dbReference type="EMBL" id="AUX19799.1"/>
    </source>
</evidence>
<feature type="region of interest" description="Disordered" evidence="1">
    <location>
        <begin position="250"/>
        <end position="298"/>
    </location>
</feature>
<reference evidence="2 3" key="1">
    <citation type="submission" date="2015-09" db="EMBL/GenBank/DDBJ databases">
        <title>Sorangium comparison.</title>
        <authorList>
            <person name="Zaburannyi N."/>
            <person name="Bunk B."/>
            <person name="Overmann J."/>
            <person name="Mueller R."/>
        </authorList>
    </citation>
    <scope>NUCLEOTIDE SEQUENCE [LARGE SCALE GENOMIC DNA]</scope>
    <source>
        <strain evidence="2 3">So ceGT47</strain>
    </source>
</reference>
<feature type="compositionally biased region" description="Low complexity" evidence="1">
    <location>
        <begin position="207"/>
        <end position="218"/>
    </location>
</feature>
<proteinExistence type="predicted"/>
<gene>
    <name evidence="2" type="ORF">SOCEGT47_002520</name>
</gene>
<dbReference type="EMBL" id="CP012670">
    <property type="protein sequence ID" value="AUX19799.1"/>
    <property type="molecule type" value="Genomic_DNA"/>
</dbReference>
<evidence type="ECO:0000256" key="1">
    <source>
        <dbReference type="SAM" id="MobiDB-lite"/>
    </source>
</evidence>
<organism evidence="2 3">
    <name type="scientific">Sorangium cellulosum</name>
    <name type="common">Polyangium cellulosum</name>
    <dbReference type="NCBI Taxonomy" id="56"/>
    <lineage>
        <taxon>Bacteria</taxon>
        <taxon>Pseudomonadati</taxon>
        <taxon>Myxococcota</taxon>
        <taxon>Polyangia</taxon>
        <taxon>Polyangiales</taxon>
        <taxon>Polyangiaceae</taxon>
        <taxon>Sorangium</taxon>
    </lineage>
</organism>
<name>A0A4P2PT59_SORCE</name>
<sequence length="361" mass="38818">MGQWIEQGTDAAPADVVIVRRGSVAARKHRCRSRQGSSAARVTPLPVRGGQLGCSDNTVSGPRWAAQLLGGAPLPVRGGQLGCLGNTVAGPRWAARLPGRHRCRSAVGSSAAWATPLPVRGGQLGCLGDTVAGPRWAAQLQQLAHQILPQRAAAGRDHLLQVDPHLLDSPANGVRDRLLGLDRADEGEVPDPPPGQLGWACDRGRRAGASPFPAPGGAFHKRTRRAPRNSGYERTLSLHRRPFPRPYLDFCSCSRGGDPPRRTSAPGSRRARPRRPGPGDPARGLREPGSVRSHLPRLHQDAAARGRLRRPPMEHHFTHPADARAWHTARQRVASLGSLVRARVRRSGLDRGRRGAPAPSR</sequence>
<evidence type="ECO:0000313" key="3">
    <source>
        <dbReference type="Proteomes" id="UP000295781"/>
    </source>
</evidence>
<dbReference type="Proteomes" id="UP000295781">
    <property type="component" value="Chromosome"/>
</dbReference>
<feature type="region of interest" description="Disordered" evidence="1">
    <location>
        <begin position="183"/>
        <end position="238"/>
    </location>
</feature>